<dbReference type="PANTHER" id="PTHR38134">
    <property type="entry name" value="SLR1395 PROTEIN"/>
    <property type="match status" value="1"/>
</dbReference>
<dbReference type="SUPFAM" id="SSF55060">
    <property type="entry name" value="GHMP Kinase, C-terminal domain"/>
    <property type="match status" value="1"/>
</dbReference>
<dbReference type="InterPro" id="IPR053205">
    <property type="entry name" value="GHMP_kinase_L-arabinokinase"/>
</dbReference>
<dbReference type="InterPro" id="IPR036554">
    <property type="entry name" value="GHMP_kinase_C_sf"/>
</dbReference>
<reference evidence="12" key="1">
    <citation type="submission" date="2021-01" db="EMBL/GenBank/DDBJ databases">
        <authorList>
            <consortium name="Genoscope - CEA"/>
            <person name="William W."/>
        </authorList>
    </citation>
    <scope>NUCLEOTIDE SEQUENCE</scope>
</reference>
<evidence type="ECO:0000313" key="12">
    <source>
        <dbReference type="EMBL" id="CAF2329041.1"/>
    </source>
</evidence>
<dbReference type="InterPro" id="IPR003780">
    <property type="entry name" value="COX15/CtaA_fam"/>
</dbReference>
<dbReference type="GO" id="GO:0016020">
    <property type="term" value="C:membrane"/>
    <property type="evidence" value="ECO:0007669"/>
    <property type="project" value="UniProtKB-SubCell"/>
</dbReference>
<evidence type="ECO:0000256" key="9">
    <source>
        <dbReference type="SAM" id="Phobius"/>
    </source>
</evidence>
<keyword evidence="6" id="KW-0350">Heme biosynthesis</keyword>
<keyword evidence="7 9" id="KW-0472">Membrane</keyword>
<dbReference type="InterPro" id="IPR014721">
    <property type="entry name" value="Ribsml_uS5_D2-typ_fold_subgr"/>
</dbReference>
<dbReference type="Gene3D" id="3.40.50.2000">
    <property type="entry name" value="Glycogen Phosphorylase B"/>
    <property type="match status" value="2"/>
</dbReference>
<dbReference type="HAMAP" id="MF_01665">
    <property type="entry name" value="HemeA_synth_type2"/>
    <property type="match status" value="1"/>
</dbReference>
<dbReference type="SUPFAM" id="SSF53756">
    <property type="entry name" value="UDP-Glycosyltransferase/glycogen phosphorylase"/>
    <property type="match status" value="1"/>
</dbReference>
<name>A0A817BF46_BRANA</name>
<feature type="transmembrane region" description="Helical" evidence="9">
    <location>
        <begin position="1280"/>
        <end position="1304"/>
    </location>
</feature>
<dbReference type="PANTHER" id="PTHR38134:SF2">
    <property type="entry name" value="GALACTOKINASE"/>
    <property type="match status" value="1"/>
</dbReference>
<accession>A0A817BF46</accession>
<feature type="transmembrane region" description="Helical" evidence="9">
    <location>
        <begin position="1388"/>
        <end position="1405"/>
    </location>
</feature>
<dbReference type="InterPro" id="IPR006204">
    <property type="entry name" value="GHMP_kinase_N_dom"/>
</dbReference>
<proteinExistence type="inferred from homology"/>
<evidence type="ECO:0000256" key="6">
    <source>
        <dbReference type="ARBA" id="ARBA00023133"/>
    </source>
</evidence>
<dbReference type="Pfam" id="PF08544">
    <property type="entry name" value="GHMP_kinases_C"/>
    <property type="match status" value="1"/>
</dbReference>
<dbReference type="Gene3D" id="3.30.230.10">
    <property type="match status" value="1"/>
</dbReference>
<feature type="transmembrane region" description="Helical" evidence="9">
    <location>
        <begin position="1128"/>
        <end position="1149"/>
    </location>
</feature>
<dbReference type="FunFam" id="3.30.70.890:FF:000008">
    <property type="entry name" value="L-arabinokinase"/>
    <property type="match status" value="1"/>
</dbReference>
<evidence type="ECO:0000256" key="3">
    <source>
        <dbReference type="ARBA" id="ARBA00022741"/>
    </source>
</evidence>
<dbReference type="SUPFAM" id="SSF54211">
    <property type="entry name" value="Ribosomal protein S5 domain 2-like"/>
    <property type="match status" value="1"/>
</dbReference>
<dbReference type="Gene3D" id="3.30.70.890">
    <property type="entry name" value="GHMP kinase, C-terminal domain"/>
    <property type="match status" value="1"/>
</dbReference>
<dbReference type="InterPro" id="IPR023754">
    <property type="entry name" value="HemeA_Synthase_type2"/>
</dbReference>
<organism evidence="12">
    <name type="scientific">Brassica napus</name>
    <name type="common">Rape</name>
    <dbReference type="NCBI Taxonomy" id="3708"/>
    <lineage>
        <taxon>Eukaryota</taxon>
        <taxon>Viridiplantae</taxon>
        <taxon>Streptophyta</taxon>
        <taxon>Embryophyta</taxon>
        <taxon>Tracheophyta</taxon>
        <taxon>Spermatophyta</taxon>
        <taxon>Magnoliopsida</taxon>
        <taxon>eudicotyledons</taxon>
        <taxon>Gunneridae</taxon>
        <taxon>Pentapetalae</taxon>
        <taxon>rosids</taxon>
        <taxon>malvids</taxon>
        <taxon>Brassicales</taxon>
        <taxon>Brassicaceae</taxon>
        <taxon>Brassiceae</taxon>
        <taxon>Brassica</taxon>
    </lineage>
</organism>
<dbReference type="EMBL" id="HG994364">
    <property type="protein sequence ID" value="CAF2329041.1"/>
    <property type="molecule type" value="Genomic_DNA"/>
</dbReference>
<evidence type="ECO:0000259" key="11">
    <source>
        <dbReference type="Pfam" id="PF08544"/>
    </source>
</evidence>
<evidence type="ECO:0000256" key="7">
    <source>
        <dbReference type="ARBA" id="ARBA00023136"/>
    </source>
</evidence>
<feature type="transmembrane region" description="Helical" evidence="9">
    <location>
        <begin position="1239"/>
        <end position="1260"/>
    </location>
</feature>
<keyword evidence="3" id="KW-0547">Nucleotide-binding</keyword>
<feature type="domain" description="GHMP kinase N-terminal" evidence="10">
    <location>
        <begin position="602"/>
        <end position="690"/>
    </location>
</feature>
<dbReference type="GO" id="GO:0005524">
    <property type="term" value="F:ATP binding"/>
    <property type="evidence" value="ECO:0007669"/>
    <property type="project" value="UniProtKB-KW"/>
</dbReference>
<protein>
    <submittedName>
        <fullName evidence="12">(rape) hypothetical protein</fullName>
    </submittedName>
</protein>
<comment type="pathway">
    <text evidence="8">Porphyrin-containing compound metabolism.</text>
</comment>
<dbReference type="InterPro" id="IPR020568">
    <property type="entry name" value="Ribosomal_Su5_D2-typ_SF"/>
</dbReference>
<evidence type="ECO:0000256" key="5">
    <source>
        <dbReference type="ARBA" id="ARBA00022989"/>
    </source>
</evidence>
<dbReference type="FunFam" id="3.30.230.10:FF:000037">
    <property type="entry name" value="L-arabinokinase"/>
    <property type="match status" value="1"/>
</dbReference>
<feature type="transmembrane region" description="Helical" evidence="9">
    <location>
        <begin position="1417"/>
        <end position="1441"/>
    </location>
</feature>
<gene>
    <name evidence="12" type="ORF">DARMORV10_A10P13290.1</name>
</gene>
<dbReference type="GO" id="GO:0120547">
    <property type="term" value="F:heme A synthase activity"/>
    <property type="evidence" value="ECO:0007669"/>
    <property type="project" value="InterPro"/>
</dbReference>
<evidence type="ECO:0000256" key="1">
    <source>
        <dbReference type="ARBA" id="ARBA00004141"/>
    </source>
</evidence>
<comment type="subcellular location">
    <subcellularLocation>
        <location evidence="1">Membrane</location>
        <topology evidence="1">Multi-pass membrane protein</topology>
    </subcellularLocation>
</comment>
<dbReference type="Pfam" id="PF00288">
    <property type="entry name" value="GHMP_kinases_N"/>
    <property type="match status" value="1"/>
</dbReference>
<feature type="transmembrane region" description="Helical" evidence="9">
    <location>
        <begin position="1447"/>
        <end position="1467"/>
    </location>
</feature>
<feature type="domain" description="GHMP kinase C-terminal" evidence="11">
    <location>
        <begin position="856"/>
        <end position="936"/>
    </location>
</feature>
<feature type="transmembrane region" description="Helical" evidence="9">
    <location>
        <begin position="1325"/>
        <end position="1345"/>
    </location>
</feature>
<dbReference type="Pfam" id="PF02628">
    <property type="entry name" value="COX15-CtaA"/>
    <property type="match status" value="1"/>
</dbReference>
<evidence type="ECO:0000256" key="8">
    <source>
        <dbReference type="ARBA" id="ARBA00023444"/>
    </source>
</evidence>
<keyword evidence="2 9" id="KW-0812">Transmembrane</keyword>
<keyword evidence="5 9" id="KW-1133">Transmembrane helix</keyword>
<dbReference type="InterPro" id="IPR013750">
    <property type="entry name" value="GHMP_kinase_C_dom"/>
</dbReference>
<keyword evidence="4" id="KW-0067">ATP-binding</keyword>
<dbReference type="GO" id="GO:0006784">
    <property type="term" value="P:heme A biosynthetic process"/>
    <property type="evidence" value="ECO:0007669"/>
    <property type="project" value="InterPro"/>
</dbReference>
<dbReference type="PRINTS" id="PR00959">
    <property type="entry name" value="MEVGALKINASE"/>
</dbReference>
<dbReference type="FunFam" id="3.40.50.2000:FF:000142">
    <property type="entry name" value="L-arabinokinase"/>
    <property type="match status" value="1"/>
</dbReference>
<evidence type="ECO:0000256" key="2">
    <source>
        <dbReference type="ARBA" id="ARBA00022692"/>
    </source>
</evidence>
<evidence type="ECO:0000259" key="10">
    <source>
        <dbReference type="Pfam" id="PF00288"/>
    </source>
</evidence>
<evidence type="ECO:0000256" key="4">
    <source>
        <dbReference type="ARBA" id="ARBA00022840"/>
    </source>
</evidence>
<sequence>MPTLLQTAPMSESDSSRSPLVFAYYVTGHGFGHATRVVEVVRHLISSGHRVHVVSAAPEFVFTTEIHSPNLFIRHVLLDSGSVQSDALTVDRRASLEKYCEIAVEPRDSILATEVEWLKSIKANLVVSDVVPIACRAAANAGIRSVCLTNFSWDFIYAEYVMAAGHHHQSIVWQIAEDYSHCEFLIRLPGHCPMPAFHDVIDIPLVVRPLHKSREEVRRELGVPDNVKLLIFNFGGQPTGWKLKEEYLPAGWICLVCGASAKQELPPNFIGLPKDVYTPDVIAASDCMLGKIGYGTVSEALACKLPFIFVRRDYFNEEPFLRKMLEYYQGGVEMIRRDLLAGCWAPYLERAVTLKPCYDGGIDGGEVAAKILQDTAMGKKRSKLNLSGARRLQDAIILGFQLQRAPGRDLSVPEWYQVTGDEAGTPLVDQTQKSPKFVEGFEILHGDHHGLIDTISFLDSLATLAKIGGHHQEREHLAAAALFNWEEDIVVARAPGRLDVMGGIADYSGSLVLLMPTREACHAAVQRNHPSKQKLWKHAEARHHSRDTPILEIVSFGSELSNRGPTFDMDLSDFLEEDGKPISYEKAYQYFSKDPSQKWAAYVAGTILVLMREMNVRFEDSISILVSSTVPEGKGVSSSASVEVSTMSAIAAAHGLEISPRDVALLCQKVENYVVGAPCGVMDQMASACGEANKLLAMICQPAEILGLVEIPSHVRFWGIDSGIRHSVGGSDYGSVRIGAFIGKTMIRSFASSETNSGEAEEKSSELIEYDASLDYLCNLSPHRFQALFASKLPQSITGEEFMEKYGDHGDSVTTIDRKGTYHIMAPTKHPIYENFRVQAFKALLTATPSEEQVIGLGELMYQCHDSYSACGLGSDGTDRLVRLVQKMEKLKHSKTENGTLYGAKITGGGSGGTVCVIGRSSLRSSEQILEIQRKYKEATGFMPYVFEGSSPGAGNFPVFVLNTVPFHACRQTPSGFSCSTIVSVYGRATTAKLEPGTDPNRVGIAERRSLCRSLNQKPCLNPREREREREREMLRAVGSVLKRNKESIYGIARGSTSSSHRAFTSSTTVNSASSSPLAGNSFNGLRSLLKGQKAPTFRKMSTLAASSSESKEGLKLLVTGGPQARKWVGTWLFGSAAWVFSMVVLGGVTRLTRSGLSMTDWKFTGEFPPLSDEAWAKEFEKYKQSPEYKRVNKGMNLEDFKFIYWMEYAHRMWGRGLGIMFALPFSYFLRKGYITLRLGVQLSGLFALGAGQGFIGWWMVKSGLEEPPSEYSQPRVSPYRLAAHLTSAFAIYCGLFWTALSVVMPEPPAESLAWVRGAAKVKKLALPVSFIVAITAISGAFVAGNDAGRAFNTFPKMGDTWIPDGIFEMKPLIRNFFENTATVQLDHRLLATTTLLAIGTMWWFTRKLDIHPAVKALIGSTVGMTAVQVTLGVSTLLSYVPVSLGSAHQAGALTLLTLMLLLNHTLRRPSPSLLKSLPQVVKSNFI</sequence>
<dbReference type="FunFam" id="3.40.50.2000:FF:000114">
    <property type="entry name" value="GHMP kinase-like"/>
    <property type="match status" value="1"/>
</dbReference>
<dbReference type="Proteomes" id="UP001295469">
    <property type="component" value="Chromosome A10"/>
</dbReference>